<reference evidence="1" key="1">
    <citation type="submission" date="2021-06" db="EMBL/GenBank/DDBJ databases">
        <title>Genome sequence of Cutibacterium modestum strain KB17-24694.</title>
        <authorList>
            <person name="Dekio I."/>
            <person name="Asahina A."/>
            <person name="Nishida M."/>
        </authorList>
    </citation>
    <scope>NUCLEOTIDE SEQUENCE</scope>
    <source>
        <strain evidence="1">KB17-24694</strain>
    </source>
</reference>
<accession>A0AAD1KPF3</accession>
<dbReference type="AlphaFoldDB" id="A0AAD1KPF3"/>
<evidence type="ECO:0000313" key="1">
    <source>
        <dbReference type="EMBL" id="BCY24541.1"/>
    </source>
</evidence>
<dbReference type="EMBL" id="AP024747">
    <property type="protein sequence ID" value="BCY24541.1"/>
    <property type="molecule type" value="Genomic_DNA"/>
</dbReference>
<name>A0AAD1KPF3_9ACTN</name>
<protein>
    <submittedName>
        <fullName evidence="1">Uncharacterized protein</fullName>
    </submittedName>
</protein>
<dbReference type="Proteomes" id="UP000825072">
    <property type="component" value="Chromosome 1"/>
</dbReference>
<evidence type="ECO:0000313" key="2">
    <source>
        <dbReference type="Proteomes" id="UP000825072"/>
    </source>
</evidence>
<sequence>MGKPITNKPLAPCQPIGFDIVPADEVFDIVGGRPSGWQHRTFNVGLVERVERAAPPRPTVVMNGHAKASLGPPT</sequence>
<gene>
    <name evidence="1" type="ORF">KB1_05310</name>
</gene>
<organism evidence="1 2">
    <name type="scientific">Cutibacterium modestum</name>
    <dbReference type="NCBI Taxonomy" id="2559073"/>
    <lineage>
        <taxon>Bacteria</taxon>
        <taxon>Bacillati</taxon>
        <taxon>Actinomycetota</taxon>
        <taxon>Actinomycetes</taxon>
        <taxon>Propionibacteriales</taxon>
        <taxon>Propionibacteriaceae</taxon>
        <taxon>Cutibacterium</taxon>
    </lineage>
</organism>
<proteinExistence type="predicted"/>